<dbReference type="InterPro" id="IPR006616">
    <property type="entry name" value="DM9_repeat"/>
</dbReference>
<protein>
    <submittedName>
        <fullName evidence="1">Uncharacterized protein</fullName>
    </submittedName>
</protein>
<dbReference type="STRING" id="7260.A0A0Q9X0S8"/>
<proteinExistence type="predicted"/>
<dbReference type="Pfam" id="PF11901">
    <property type="entry name" value="DM9"/>
    <property type="match status" value="1"/>
</dbReference>
<dbReference type="SMR" id="A0A0Q9X0S8"/>
<dbReference type="Proteomes" id="UP000007798">
    <property type="component" value="Unassembled WGS sequence"/>
</dbReference>
<dbReference type="AlphaFoldDB" id="A0A0Q9X0S8"/>
<dbReference type="InParanoid" id="A0A0Q9X0S8"/>
<keyword evidence="2" id="KW-1185">Reference proteome</keyword>
<accession>A0A0Q9X0S8</accession>
<sequence length="198" mass="21932">MGEWVRSSVNSPLPPNAFLAGRHSDGSDMYVGRAIHEGDILPAKLIPRKRKAFISYDRLEHEITHYDVLVGQGYDWVASGDGLVPDDAVYTGRTSSGELLYVGRAVYKNTMTVGKVHPSNGCLFLSFDGEEISVESYEVLNKALRRITGGELYMRNSAIHHDLGQPTIAELIGRHSTSASFGQTTDQHRLFDNIDETH</sequence>
<dbReference type="EMBL" id="CH963846">
    <property type="protein sequence ID" value="KRF97538.1"/>
    <property type="molecule type" value="Genomic_DNA"/>
</dbReference>
<organism evidence="1 2">
    <name type="scientific">Drosophila willistoni</name>
    <name type="common">Fruit fly</name>
    <dbReference type="NCBI Taxonomy" id="7260"/>
    <lineage>
        <taxon>Eukaryota</taxon>
        <taxon>Metazoa</taxon>
        <taxon>Ecdysozoa</taxon>
        <taxon>Arthropoda</taxon>
        <taxon>Hexapoda</taxon>
        <taxon>Insecta</taxon>
        <taxon>Pterygota</taxon>
        <taxon>Neoptera</taxon>
        <taxon>Endopterygota</taxon>
        <taxon>Diptera</taxon>
        <taxon>Brachycera</taxon>
        <taxon>Muscomorpha</taxon>
        <taxon>Ephydroidea</taxon>
        <taxon>Drosophilidae</taxon>
        <taxon>Drosophila</taxon>
        <taxon>Sophophora</taxon>
    </lineage>
</organism>
<dbReference type="OrthoDB" id="1925699at2759"/>
<evidence type="ECO:0000313" key="1">
    <source>
        <dbReference type="EMBL" id="KRF97538.1"/>
    </source>
</evidence>
<gene>
    <name evidence="1" type="primary">Dwil\GK27671</name>
    <name evidence="1" type="ORF">Dwil_GK27671</name>
</gene>
<dbReference type="SMART" id="SM00696">
    <property type="entry name" value="DM9"/>
    <property type="match status" value="2"/>
</dbReference>
<evidence type="ECO:0000313" key="2">
    <source>
        <dbReference type="Proteomes" id="UP000007798"/>
    </source>
</evidence>
<name>A0A0Q9X0S8_DROWI</name>
<reference evidence="1 2" key="1">
    <citation type="journal article" date="2007" name="Nature">
        <title>Evolution of genes and genomes on the Drosophila phylogeny.</title>
        <authorList>
            <consortium name="Drosophila 12 Genomes Consortium"/>
            <person name="Clark A.G."/>
            <person name="Eisen M.B."/>
            <person name="Smith D.R."/>
            <person name="Bergman C.M."/>
            <person name="Oliver B."/>
            <person name="Markow T.A."/>
            <person name="Kaufman T.C."/>
            <person name="Kellis M."/>
            <person name="Gelbart W."/>
            <person name="Iyer V.N."/>
            <person name="Pollard D.A."/>
            <person name="Sackton T.B."/>
            <person name="Larracuente A.M."/>
            <person name="Singh N.D."/>
            <person name="Abad J.P."/>
            <person name="Abt D.N."/>
            <person name="Adryan B."/>
            <person name="Aguade M."/>
            <person name="Akashi H."/>
            <person name="Anderson W.W."/>
            <person name="Aquadro C.F."/>
            <person name="Ardell D.H."/>
            <person name="Arguello R."/>
            <person name="Artieri C.G."/>
            <person name="Barbash D.A."/>
            <person name="Barker D."/>
            <person name="Barsanti P."/>
            <person name="Batterham P."/>
            <person name="Batzoglou S."/>
            <person name="Begun D."/>
            <person name="Bhutkar A."/>
            <person name="Blanco E."/>
            <person name="Bosak S.A."/>
            <person name="Bradley R.K."/>
            <person name="Brand A.D."/>
            <person name="Brent M.R."/>
            <person name="Brooks A.N."/>
            <person name="Brown R.H."/>
            <person name="Butlin R.K."/>
            <person name="Caggese C."/>
            <person name="Calvi B.R."/>
            <person name="Bernardo de Carvalho A."/>
            <person name="Caspi A."/>
            <person name="Castrezana S."/>
            <person name="Celniker S.E."/>
            <person name="Chang J.L."/>
            <person name="Chapple C."/>
            <person name="Chatterji S."/>
            <person name="Chinwalla A."/>
            <person name="Civetta A."/>
            <person name="Clifton S.W."/>
            <person name="Comeron J.M."/>
            <person name="Costello J.C."/>
            <person name="Coyne J.A."/>
            <person name="Daub J."/>
            <person name="David R.G."/>
            <person name="Delcher A.L."/>
            <person name="Delehaunty K."/>
            <person name="Do C.B."/>
            <person name="Ebling H."/>
            <person name="Edwards K."/>
            <person name="Eickbush T."/>
            <person name="Evans J.D."/>
            <person name="Filipski A."/>
            <person name="Findeiss S."/>
            <person name="Freyhult E."/>
            <person name="Fulton L."/>
            <person name="Fulton R."/>
            <person name="Garcia A.C."/>
            <person name="Gardiner A."/>
            <person name="Garfield D.A."/>
            <person name="Garvin B.E."/>
            <person name="Gibson G."/>
            <person name="Gilbert D."/>
            <person name="Gnerre S."/>
            <person name="Godfrey J."/>
            <person name="Good R."/>
            <person name="Gotea V."/>
            <person name="Gravely B."/>
            <person name="Greenberg A.J."/>
            <person name="Griffiths-Jones S."/>
            <person name="Gross S."/>
            <person name="Guigo R."/>
            <person name="Gustafson E.A."/>
            <person name="Haerty W."/>
            <person name="Hahn M.W."/>
            <person name="Halligan D.L."/>
            <person name="Halpern A.L."/>
            <person name="Halter G.M."/>
            <person name="Han M.V."/>
            <person name="Heger A."/>
            <person name="Hillier L."/>
            <person name="Hinrichs A.S."/>
            <person name="Holmes I."/>
            <person name="Hoskins R.A."/>
            <person name="Hubisz M.J."/>
            <person name="Hultmark D."/>
            <person name="Huntley M.A."/>
            <person name="Jaffe D.B."/>
            <person name="Jagadeeshan S."/>
            <person name="Jeck W.R."/>
            <person name="Johnson J."/>
            <person name="Jones C.D."/>
            <person name="Jordan W.C."/>
            <person name="Karpen G.H."/>
            <person name="Kataoka E."/>
            <person name="Keightley P.D."/>
            <person name="Kheradpour P."/>
            <person name="Kirkness E.F."/>
            <person name="Koerich L.B."/>
            <person name="Kristiansen K."/>
            <person name="Kudrna D."/>
            <person name="Kulathinal R.J."/>
            <person name="Kumar S."/>
            <person name="Kwok R."/>
            <person name="Lander E."/>
            <person name="Langley C.H."/>
            <person name="Lapoint R."/>
            <person name="Lazzaro B.P."/>
            <person name="Lee S.J."/>
            <person name="Levesque L."/>
            <person name="Li R."/>
            <person name="Lin C.F."/>
            <person name="Lin M.F."/>
            <person name="Lindblad-Toh K."/>
            <person name="Llopart A."/>
            <person name="Long M."/>
            <person name="Low L."/>
            <person name="Lozovsky E."/>
            <person name="Lu J."/>
            <person name="Luo M."/>
            <person name="Machado C.A."/>
            <person name="Makalowski W."/>
            <person name="Marzo M."/>
            <person name="Matsuda M."/>
            <person name="Matzkin L."/>
            <person name="McAllister B."/>
            <person name="McBride C.S."/>
            <person name="McKernan B."/>
            <person name="McKernan K."/>
            <person name="Mendez-Lago M."/>
            <person name="Minx P."/>
            <person name="Mollenhauer M.U."/>
            <person name="Montooth K."/>
            <person name="Mount S.M."/>
            <person name="Mu X."/>
            <person name="Myers E."/>
            <person name="Negre B."/>
            <person name="Newfeld S."/>
            <person name="Nielsen R."/>
            <person name="Noor M.A."/>
            <person name="O'Grady P."/>
            <person name="Pachter L."/>
            <person name="Papaceit M."/>
            <person name="Parisi M.J."/>
            <person name="Parisi M."/>
            <person name="Parts L."/>
            <person name="Pedersen J.S."/>
            <person name="Pesole G."/>
            <person name="Phillippy A.M."/>
            <person name="Ponting C.P."/>
            <person name="Pop M."/>
            <person name="Porcelli D."/>
            <person name="Powell J.R."/>
            <person name="Prohaska S."/>
            <person name="Pruitt K."/>
            <person name="Puig M."/>
            <person name="Quesneville H."/>
            <person name="Ram K.R."/>
            <person name="Rand D."/>
            <person name="Rasmussen M.D."/>
            <person name="Reed L.K."/>
            <person name="Reenan R."/>
            <person name="Reily A."/>
            <person name="Remington K.A."/>
            <person name="Rieger T.T."/>
            <person name="Ritchie M.G."/>
            <person name="Robin C."/>
            <person name="Rogers Y.H."/>
            <person name="Rohde C."/>
            <person name="Rozas J."/>
            <person name="Rubenfield M.J."/>
            <person name="Ruiz A."/>
            <person name="Russo S."/>
            <person name="Salzberg S.L."/>
            <person name="Sanchez-Gracia A."/>
            <person name="Saranga D.J."/>
            <person name="Sato H."/>
            <person name="Schaeffer S.W."/>
            <person name="Schatz M.C."/>
            <person name="Schlenke T."/>
            <person name="Schwartz R."/>
            <person name="Segarra C."/>
            <person name="Singh R.S."/>
            <person name="Sirot L."/>
            <person name="Sirota M."/>
            <person name="Sisneros N.B."/>
            <person name="Smith C.D."/>
            <person name="Smith T.F."/>
            <person name="Spieth J."/>
            <person name="Stage D.E."/>
            <person name="Stark A."/>
            <person name="Stephan W."/>
            <person name="Strausberg R.L."/>
            <person name="Strempel S."/>
            <person name="Sturgill D."/>
            <person name="Sutton G."/>
            <person name="Sutton G.G."/>
            <person name="Tao W."/>
            <person name="Teichmann S."/>
            <person name="Tobari Y.N."/>
            <person name="Tomimura Y."/>
            <person name="Tsolas J.M."/>
            <person name="Valente V.L."/>
            <person name="Venter E."/>
            <person name="Venter J.C."/>
            <person name="Vicario S."/>
            <person name="Vieira F.G."/>
            <person name="Vilella A.J."/>
            <person name="Villasante A."/>
            <person name="Walenz B."/>
            <person name="Wang J."/>
            <person name="Wasserman M."/>
            <person name="Watts T."/>
            <person name="Wilson D."/>
            <person name="Wilson R.K."/>
            <person name="Wing R.A."/>
            <person name="Wolfner M.F."/>
            <person name="Wong A."/>
            <person name="Wong G.K."/>
            <person name="Wu C.I."/>
            <person name="Wu G."/>
            <person name="Yamamoto D."/>
            <person name="Yang H.P."/>
            <person name="Yang S.P."/>
            <person name="Yorke J.A."/>
            <person name="Yoshida K."/>
            <person name="Zdobnov E."/>
            <person name="Zhang P."/>
            <person name="Zhang Y."/>
            <person name="Zimin A.V."/>
            <person name="Baldwin J."/>
            <person name="Abdouelleil A."/>
            <person name="Abdulkadir J."/>
            <person name="Abebe A."/>
            <person name="Abera B."/>
            <person name="Abreu J."/>
            <person name="Acer S.C."/>
            <person name="Aftuck L."/>
            <person name="Alexander A."/>
            <person name="An P."/>
            <person name="Anderson E."/>
            <person name="Anderson S."/>
            <person name="Arachi H."/>
            <person name="Azer M."/>
            <person name="Bachantsang P."/>
            <person name="Barry A."/>
            <person name="Bayul T."/>
            <person name="Berlin A."/>
            <person name="Bessette D."/>
            <person name="Bloom T."/>
            <person name="Blye J."/>
            <person name="Boguslavskiy L."/>
            <person name="Bonnet C."/>
            <person name="Boukhgalter B."/>
            <person name="Bourzgui I."/>
            <person name="Brown A."/>
            <person name="Cahill P."/>
            <person name="Channer S."/>
            <person name="Cheshatsang Y."/>
            <person name="Chuda L."/>
            <person name="Citroen M."/>
            <person name="Collymore A."/>
            <person name="Cooke P."/>
            <person name="Costello M."/>
            <person name="D'Aco K."/>
            <person name="Daza R."/>
            <person name="De Haan G."/>
            <person name="DeGray S."/>
            <person name="DeMaso C."/>
            <person name="Dhargay N."/>
            <person name="Dooley K."/>
            <person name="Dooley E."/>
            <person name="Doricent M."/>
            <person name="Dorje P."/>
            <person name="Dorjee K."/>
            <person name="Dupes A."/>
            <person name="Elong R."/>
            <person name="Falk J."/>
            <person name="Farina A."/>
            <person name="Faro S."/>
            <person name="Ferguson D."/>
            <person name="Fisher S."/>
            <person name="Foley C.D."/>
            <person name="Franke A."/>
            <person name="Friedrich D."/>
            <person name="Gadbois L."/>
            <person name="Gearin G."/>
            <person name="Gearin C.R."/>
            <person name="Giannoukos G."/>
            <person name="Goode T."/>
            <person name="Graham J."/>
            <person name="Grandbois E."/>
            <person name="Grewal S."/>
            <person name="Gyaltsen K."/>
            <person name="Hafez N."/>
            <person name="Hagos B."/>
            <person name="Hall J."/>
            <person name="Henson C."/>
            <person name="Hollinger A."/>
            <person name="Honan T."/>
            <person name="Huard M.D."/>
            <person name="Hughes L."/>
            <person name="Hurhula B."/>
            <person name="Husby M.E."/>
            <person name="Kamat A."/>
            <person name="Kanga B."/>
            <person name="Kashin S."/>
            <person name="Khazanovich D."/>
            <person name="Kisner P."/>
            <person name="Lance K."/>
            <person name="Lara M."/>
            <person name="Lee W."/>
            <person name="Lennon N."/>
            <person name="Letendre F."/>
            <person name="LeVine R."/>
            <person name="Lipovsky A."/>
            <person name="Liu X."/>
            <person name="Liu J."/>
            <person name="Liu S."/>
            <person name="Lokyitsang T."/>
            <person name="Lokyitsang Y."/>
            <person name="Lubonja R."/>
            <person name="Lui A."/>
            <person name="MacDonald P."/>
            <person name="Magnisalis V."/>
            <person name="Maru K."/>
            <person name="Matthews C."/>
            <person name="McCusker W."/>
            <person name="McDonough S."/>
            <person name="Mehta T."/>
            <person name="Meldrim J."/>
            <person name="Meneus L."/>
            <person name="Mihai O."/>
            <person name="Mihalev A."/>
            <person name="Mihova T."/>
            <person name="Mittelman R."/>
            <person name="Mlenga V."/>
            <person name="Montmayeur A."/>
            <person name="Mulrain L."/>
            <person name="Navidi A."/>
            <person name="Naylor J."/>
            <person name="Negash T."/>
            <person name="Nguyen T."/>
            <person name="Nguyen N."/>
            <person name="Nicol R."/>
            <person name="Norbu C."/>
            <person name="Norbu N."/>
            <person name="Novod N."/>
            <person name="O'Neill B."/>
            <person name="Osman S."/>
            <person name="Markiewicz E."/>
            <person name="Oyono O.L."/>
            <person name="Patti C."/>
            <person name="Phunkhang P."/>
            <person name="Pierre F."/>
            <person name="Priest M."/>
            <person name="Raghuraman S."/>
            <person name="Rege F."/>
            <person name="Reyes R."/>
            <person name="Rise C."/>
            <person name="Rogov P."/>
            <person name="Ross K."/>
            <person name="Ryan E."/>
            <person name="Settipalli S."/>
            <person name="Shea T."/>
            <person name="Sherpa N."/>
            <person name="Shi L."/>
            <person name="Shih D."/>
            <person name="Sparrow T."/>
            <person name="Spaulding J."/>
            <person name="Stalker J."/>
            <person name="Stange-Thomann N."/>
            <person name="Stavropoulos S."/>
            <person name="Stone C."/>
            <person name="Strader C."/>
            <person name="Tesfaye S."/>
            <person name="Thomson T."/>
            <person name="Thoulutsang Y."/>
            <person name="Thoulutsang D."/>
            <person name="Topham K."/>
            <person name="Topping I."/>
            <person name="Tsamla T."/>
            <person name="Vassiliev H."/>
            <person name="Vo A."/>
            <person name="Wangchuk T."/>
            <person name="Wangdi T."/>
            <person name="Weiand M."/>
            <person name="Wilkinson J."/>
            <person name="Wilson A."/>
            <person name="Yadav S."/>
            <person name="Young G."/>
            <person name="Yu Q."/>
            <person name="Zembek L."/>
            <person name="Zhong D."/>
            <person name="Zimmer A."/>
            <person name="Zwirko Z."/>
            <person name="Jaffe D.B."/>
            <person name="Alvarez P."/>
            <person name="Brockman W."/>
            <person name="Butler J."/>
            <person name="Chin C."/>
            <person name="Gnerre S."/>
            <person name="Grabherr M."/>
            <person name="Kleber M."/>
            <person name="Mauceli E."/>
            <person name="MacCallum I."/>
        </authorList>
    </citation>
    <scope>NUCLEOTIDE SEQUENCE [LARGE SCALE GENOMIC DNA]</scope>
    <source>
        <strain evidence="2">Tucson 14030-0811.24</strain>
    </source>
</reference>
<dbReference type="PANTHER" id="PTHR31649">
    <property type="entry name" value="AGAP009604-PA"/>
    <property type="match status" value="1"/>
</dbReference>
<dbReference type="PANTHER" id="PTHR31649:SF10">
    <property type="entry name" value="IP19903P-RELATED"/>
    <property type="match status" value="1"/>
</dbReference>